<proteinExistence type="predicted"/>
<evidence type="ECO:0000313" key="9">
    <source>
        <dbReference type="Proteomes" id="UP000276309"/>
    </source>
</evidence>
<protein>
    <submittedName>
        <fullName evidence="8">DUF4870 domain-containing protein</fullName>
    </submittedName>
</protein>
<dbReference type="RefSeq" id="WP_121850807.1">
    <property type="nucleotide sequence ID" value="NZ_CP032050.1"/>
</dbReference>
<dbReference type="CDD" id="cd00093">
    <property type="entry name" value="HTH_XRE"/>
    <property type="match status" value="1"/>
</dbReference>
<accession>A0A3G2LC30</accession>
<evidence type="ECO:0000313" key="8">
    <source>
        <dbReference type="EMBL" id="AYN69819.1"/>
    </source>
</evidence>
<evidence type="ECO:0000259" key="7">
    <source>
        <dbReference type="PROSITE" id="PS50943"/>
    </source>
</evidence>
<evidence type="ECO:0000256" key="4">
    <source>
        <dbReference type="ARBA" id="ARBA00023136"/>
    </source>
</evidence>
<dbReference type="SUPFAM" id="SSF56601">
    <property type="entry name" value="beta-lactamase/transpeptidase-like"/>
    <property type="match status" value="1"/>
</dbReference>
<dbReference type="InterPro" id="IPR001466">
    <property type="entry name" value="Beta-lactam-related"/>
</dbReference>
<feature type="domain" description="HTH cro/C1-type" evidence="7">
    <location>
        <begin position="7"/>
        <end position="61"/>
    </location>
</feature>
<dbReference type="EMBL" id="CP032050">
    <property type="protein sequence ID" value="AYN69819.1"/>
    <property type="molecule type" value="Genomic_DNA"/>
</dbReference>
<organism evidence="8 9">
    <name type="scientific">Euzebyella marina</name>
    <dbReference type="NCBI Taxonomy" id="1761453"/>
    <lineage>
        <taxon>Bacteria</taxon>
        <taxon>Pseudomonadati</taxon>
        <taxon>Bacteroidota</taxon>
        <taxon>Flavobacteriia</taxon>
        <taxon>Flavobacteriales</taxon>
        <taxon>Flavobacteriaceae</taxon>
        <taxon>Euzebyella</taxon>
    </lineage>
</organism>
<evidence type="ECO:0000256" key="1">
    <source>
        <dbReference type="ARBA" id="ARBA00004141"/>
    </source>
</evidence>
<dbReference type="Gene3D" id="1.10.260.40">
    <property type="entry name" value="lambda repressor-like DNA-binding domains"/>
    <property type="match status" value="1"/>
</dbReference>
<dbReference type="InterPro" id="IPR019109">
    <property type="entry name" value="MamF_MmsF"/>
</dbReference>
<keyword evidence="4 6" id="KW-0472">Membrane</keyword>
<feature type="compositionally biased region" description="Basic and acidic residues" evidence="5">
    <location>
        <begin position="426"/>
        <end position="439"/>
    </location>
</feature>
<dbReference type="PANTHER" id="PTHR43283">
    <property type="entry name" value="BETA-LACTAMASE-RELATED"/>
    <property type="match status" value="1"/>
</dbReference>
<dbReference type="Gene3D" id="3.40.710.10">
    <property type="entry name" value="DD-peptidase/beta-lactamase superfamily"/>
    <property type="match status" value="1"/>
</dbReference>
<dbReference type="PANTHER" id="PTHR43283:SF18">
    <property type="match status" value="1"/>
</dbReference>
<dbReference type="Proteomes" id="UP000276309">
    <property type="component" value="Chromosome"/>
</dbReference>
<keyword evidence="9" id="KW-1185">Reference proteome</keyword>
<feature type="transmembrane region" description="Helical" evidence="6">
    <location>
        <begin position="120"/>
        <end position="138"/>
    </location>
</feature>
<dbReference type="SUPFAM" id="SSF47413">
    <property type="entry name" value="lambda repressor-like DNA-binding domains"/>
    <property type="match status" value="1"/>
</dbReference>
<keyword evidence="3 6" id="KW-1133">Transmembrane helix</keyword>
<dbReference type="KEGG" id="emar:D1013_19190"/>
<evidence type="ECO:0000256" key="6">
    <source>
        <dbReference type="SAM" id="Phobius"/>
    </source>
</evidence>
<dbReference type="Pfam" id="PF09685">
    <property type="entry name" value="MamF_MmsF"/>
    <property type="match status" value="1"/>
</dbReference>
<dbReference type="InterPro" id="IPR001387">
    <property type="entry name" value="Cro/C1-type_HTH"/>
</dbReference>
<dbReference type="SMART" id="SM00530">
    <property type="entry name" value="HTH_XRE"/>
    <property type="match status" value="1"/>
</dbReference>
<dbReference type="InterPro" id="IPR012338">
    <property type="entry name" value="Beta-lactam/transpept-like"/>
</dbReference>
<feature type="transmembrane region" description="Helical" evidence="6">
    <location>
        <begin position="76"/>
        <end position="100"/>
    </location>
</feature>
<dbReference type="Pfam" id="PF00144">
    <property type="entry name" value="Beta-lactamase"/>
    <property type="match status" value="1"/>
</dbReference>
<keyword evidence="2 6" id="KW-0812">Transmembrane</keyword>
<dbReference type="PROSITE" id="PS50943">
    <property type="entry name" value="HTH_CROC1"/>
    <property type="match status" value="1"/>
</dbReference>
<dbReference type="InterPro" id="IPR010982">
    <property type="entry name" value="Lambda_DNA-bd_dom_sf"/>
</dbReference>
<reference evidence="8 9" key="1">
    <citation type="submission" date="2018-08" db="EMBL/GenBank/DDBJ databases">
        <title>The reduced genetic potential of extracellular carbohydrate catabolism in Euzebyella marina RN62, a Flavobacteriia bacterium isolated from the hadal water.</title>
        <authorList>
            <person name="Xue C."/>
        </authorList>
    </citation>
    <scope>NUCLEOTIDE SEQUENCE [LARGE SCALE GENOMIC DNA]</scope>
    <source>
        <strain evidence="8 9">RN62</strain>
    </source>
</reference>
<dbReference type="AlphaFoldDB" id="A0A3G2LC30"/>
<gene>
    <name evidence="8" type="ORF">D1013_19190</name>
</gene>
<name>A0A3G2LC30_9FLAO</name>
<feature type="transmembrane region" description="Helical" evidence="6">
    <location>
        <begin position="145"/>
        <end position="167"/>
    </location>
</feature>
<evidence type="ECO:0000256" key="2">
    <source>
        <dbReference type="ARBA" id="ARBA00022692"/>
    </source>
</evidence>
<evidence type="ECO:0000256" key="3">
    <source>
        <dbReference type="ARBA" id="ARBA00022989"/>
    </source>
</evidence>
<feature type="region of interest" description="Disordered" evidence="5">
    <location>
        <begin position="423"/>
        <end position="446"/>
    </location>
</feature>
<dbReference type="Pfam" id="PF01381">
    <property type="entry name" value="HTH_3"/>
    <property type="match status" value="1"/>
</dbReference>
<evidence type="ECO:0000256" key="5">
    <source>
        <dbReference type="SAM" id="MobiDB-lite"/>
    </source>
</evidence>
<sequence>MSTGKNLIYQRKLKGYSQQELSEKTEVTVRTIQRIEKGDVQPHLQTLKLLAAALDIDVNELLPIENPKEEAIQKKWLLLLHATPLLGFMLPLFNVLIPLFLWIHKREDNPLYNQHGVKVINFQITILIFYFLSFIALLTIEGYGFFMFIAIIPICVFIVLLNIFYAVKKHKCYYPLSIPFLSYKKNAFKSAATLFTLAFLTSCLVHSQSNIVRLDGSQISKDSLTRHIEKIMAEGNVQGMALSIFNKNEAVYHETFGYKDYEEKLPLSDSTNIYGASFSKAVFSVLVMHLVEEGIIDLDTPLESYLPQKIYEYEPQTRWHDDFSDLKQDSLYHKITARMCLAHTSGLPNWRWDEKDHKLKLIKTPGSTHYYSGEGFVYLQVILEKIMGQGLEEMAQERIFKPLQMNRSSYEWKQAFNDDIAYGHGPKGEKHTKDTDNEPRGGSTLETTAEDYTKFMEAVLNKRLISKKSYDEIFKNQISIDPKELSVSSEERAILSKGNLGYGLGWGYLETPYGKGVFKAGNGSGFQHYSILFPETGMGIMIMTNSRNGRSIIKKLLEICLKDSFSTLEVAVNIRSRKPPHNEC</sequence>
<dbReference type="OrthoDB" id="1357763at2"/>
<dbReference type="InterPro" id="IPR050789">
    <property type="entry name" value="Diverse_Enzym_Activities"/>
</dbReference>
<comment type="subcellular location">
    <subcellularLocation>
        <location evidence="1">Membrane</location>
        <topology evidence="1">Multi-pass membrane protein</topology>
    </subcellularLocation>
</comment>
<dbReference type="GO" id="GO:0003677">
    <property type="term" value="F:DNA binding"/>
    <property type="evidence" value="ECO:0007669"/>
    <property type="project" value="InterPro"/>
</dbReference>